<dbReference type="Pfam" id="PF12852">
    <property type="entry name" value="Cupin_6"/>
    <property type="match status" value="1"/>
</dbReference>
<sequence>MDTLAGLLDGPRARGAFLVRSLLTPPWSILLRDESPVALCAVVAGDVCVRPASGGVIHLTTGDVAIFRGPDHYVIADDPETPPQVHILPGQECRTPEGVPLGTMSDLMTRPGELGVRTWGNDAAGATELLTGVYEVHSEVSSRLLATLPPVLVIRHDTWDNPLVGFLADEIVKDEPGQSAVLDRLLDLLLIGALRTWFARQDEGAPGWYRAHSDPVVGPAVRMLQSDPASPWTVASLAKKTGVSRAALARRFTELVGEPPMAFLTGWRLALAADLLREPDATLAAVARKVGYSGPFALSAAFKRVHGISPQEFRNAG</sequence>
<dbReference type="RefSeq" id="WP_142707453.1">
    <property type="nucleotide sequence ID" value="NZ_VIRS01000020.1"/>
</dbReference>
<dbReference type="PROSITE" id="PS00041">
    <property type="entry name" value="HTH_ARAC_FAMILY_1"/>
    <property type="match status" value="1"/>
</dbReference>
<organism evidence="5 6">
    <name type="scientific">Cryptosporangium phraense</name>
    <dbReference type="NCBI Taxonomy" id="2593070"/>
    <lineage>
        <taxon>Bacteria</taxon>
        <taxon>Bacillati</taxon>
        <taxon>Actinomycetota</taxon>
        <taxon>Actinomycetes</taxon>
        <taxon>Cryptosporangiales</taxon>
        <taxon>Cryptosporangiaceae</taxon>
        <taxon>Cryptosporangium</taxon>
    </lineage>
</organism>
<dbReference type="Pfam" id="PF12833">
    <property type="entry name" value="HTH_18"/>
    <property type="match status" value="1"/>
</dbReference>
<feature type="domain" description="HTH araC/xylS-type" evidence="4">
    <location>
        <begin position="218"/>
        <end position="316"/>
    </location>
</feature>
<dbReference type="InterPro" id="IPR018062">
    <property type="entry name" value="HTH_AraC-typ_CS"/>
</dbReference>
<comment type="caution">
    <text evidence="5">The sequence shown here is derived from an EMBL/GenBank/DDBJ whole genome shotgun (WGS) entry which is preliminary data.</text>
</comment>
<accession>A0A545AL64</accession>
<protein>
    <submittedName>
        <fullName evidence="5">AraC family transcriptional regulator</fullName>
    </submittedName>
</protein>
<dbReference type="GO" id="GO:0043565">
    <property type="term" value="F:sequence-specific DNA binding"/>
    <property type="evidence" value="ECO:0007669"/>
    <property type="project" value="InterPro"/>
</dbReference>
<dbReference type="GO" id="GO:0003700">
    <property type="term" value="F:DNA-binding transcription factor activity"/>
    <property type="evidence" value="ECO:0007669"/>
    <property type="project" value="InterPro"/>
</dbReference>
<dbReference type="PANTHER" id="PTHR46796">
    <property type="entry name" value="HTH-TYPE TRANSCRIPTIONAL ACTIVATOR RHAS-RELATED"/>
    <property type="match status" value="1"/>
</dbReference>
<reference evidence="5 6" key="1">
    <citation type="submission" date="2019-07" db="EMBL/GenBank/DDBJ databases">
        <title>Cryptosporangium phraense sp. nov., isolated from plant litter.</title>
        <authorList>
            <person name="Suriyachadkun C."/>
        </authorList>
    </citation>
    <scope>NUCLEOTIDE SEQUENCE [LARGE SCALE GENOMIC DNA]</scope>
    <source>
        <strain evidence="5 6">A-T 5661</strain>
    </source>
</reference>
<dbReference type="AlphaFoldDB" id="A0A545AL64"/>
<dbReference type="InterPro" id="IPR050204">
    <property type="entry name" value="AraC_XylS_family_regulators"/>
</dbReference>
<dbReference type="InterPro" id="IPR009057">
    <property type="entry name" value="Homeodomain-like_sf"/>
</dbReference>
<dbReference type="SUPFAM" id="SSF46689">
    <property type="entry name" value="Homeodomain-like"/>
    <property type="match status" value="2"/>
</dbReference>
<dbReference type="PROSITE" id="PS01124">
    <property type="entry name" value="HTH_ARAC_FAMILY_2"/>
    <property type="match status" value="1"/>
</dbReference>
<dbReference type="InterPro" id="IPR018060">
    <property type="entry name" value="HTH_AraC"/>
</dbReference>
<dbReference type="EMBL" id="VIRS01000020">
    <property type="protein sequence ID" value="TQS42052.1"/>
    <property type="molecule type" value="Genomic_DNA"/>
</dbReference>
<dbReference type="InterPro" id="IPR032783">
    <property type="entry name" value="AraC_lig"/>
</dbReference>
<proteinExistence type="predicted"/>
<evidence type="ECO:0000256" key="1">
    <source>
        <dbReference type="ARBA" id="ARBA00023015"/>
    </source>
</evidence>
<evidence type="ECO:0000256" key="2">
    <source>
        <dbReference type="ARBA" id="ARBA00023125"/>
    </source>
</evidence>
<keyword evidence="1" id="KW-0805">Transcription regulation</keyword>
<name>A0A545AL64_9ACTN</name>
<keyword evidence="3" id="KW-0804">Transcription</keyword>
<keyword evidence="6" id="KW-1185">Reference proteome</keyword>
<dbReference type="SMART" id="SM00342">
    <property type="entry name" value="HTH_ARAC"/>
    <property type="match status" value="1"/>
</dbReference>
<dbReference type="Proteomes" id="UP000317982">
    <property type="component" value="Unassembled WGS sequence"/>
</dbReference>
<evidence type="ECO:0000259" key="4">
    <source>
        <dbReference type="PROSITE" id="PS01124"/>
    </source>
</evidence>
<evidence type="ECO:0000313" key="6">
    <source>
        <dbReference type="Proteomes" id="UP000317982"/>
    </source>
</evidence>
<dbReference type="InParanoid" id="A0A545AL64"/>
<dbReference type="Gene3D" id="1.10.10.60">
    <property type="entry name" value="Homeodomain-like"/>
    <property type="match status" value="2"/>
</dbReference>
<gene>
    <name evidence="5" type="ORF">FL583_26035</name>
</gene>
<evidence type="ECO:0000256" key="3">
    <source>
        <dbReference type="ARBA" id="ARBA00023163"/>
    </source>
</evidence>
<evidence type="ECO:0000313" key="5">
    <source>
        <dbReference type="EMBL" id="TQS42052.1"/>
    </source>
</evidence>
<dbReference type="OrthoDB" id="241790at2"/>
<keyword evidence="2" id="KW-0238">DNA-binding</keyword>
<dbReference type="PANTHER" id="PTHR46796:SF13">
    <property type="entry name" value="HTH-TYPE TRANSCRIPTIONAL ACTIVATOR RHAS"/>
    <property type="match status" value="1"/>
</dbReference>